<dbReference type="AlphaFoldDB" id="A0A4U6QBZ5"/>
<keyword evidence="2" id="KW-1185">Reference proteome</keyword>
<reference evidence="1 2" key="1">
    <citation type="submission" date="2019-05" db="EMBL/GenBank/DDBJ databases">
        <title>Nakamurella sp. N5BH11, whole genome shotgun sequence.</title>
        <authorList>
            <person name="Tuo L."/>
        </authorList>
    </citation>
    <scope>NUCLEOTIDE SEQUENCE [LARGE SCALE GENOMIC DNA]</scope>
    <source>
        <strain evidence="1 2">N5BH11</strain>
    </source>
</reference>
<dbReference type="NCBIfam" id="TIGR04088">
    <property type="entry name" value="cognate_SipW"/>
    <property type="match status" value="1"/>
</dbReference>
<dbReference type="Proteomes" id="UP000306985">
    <property type="component" value="Unassembled WGS sequence"/>
</dbReference>
<accession>A0A4U6QBZ5</accession>
<proteinExistence type="predicted"/>
<dbReference type="InterPro" id="IPR023833">
    <property type="entry name" value="Signal_pept_SipW-depend-type"/>
</dbReference>
<comment type="caution">
    <text evidence="1">The sequence shown here is derived from an EMBL/GenBank/DDBJ whole genome shotgun (WGS) entry which is preliminary data.</text>
</comment>
<organism evidence="1 2">
    <name type="scientific">Nakamurella flava</name>
    <dbReference type="NCBI Taxonomy" id="2576308"/>
    <lineage>
        <taxon>Bacteria</taxon>
        <taxon>Bacillati</taxon>
        <taxon>Actinomycetota</taxon>
        <taxon>Actinomycetes</taxon>
        <taxon>Nakamurellales</taxon>
        <taxon>Nakamurellaceae</taxon>
        <taxon>Nakamurella</taxon>
    </lineage>
</organism>
<sequence length="146" mass="14160">MVIGGAAVLLIGGGAAYAYWSSTGVGEGEVDTGTAPAFVVSSTPGTGGPLSPGGPTETVAFSVANPSSGVLNLASVTAAVANADGTAWNVGNCTAADFTVGTPAITYGEIAAGADADGTVTVQMINRAQNQDDCQGLTVPIYFVAS</sequence>
<name>A0A4U6QBZ5_9ACTN</name>
<gene>
    <name evidence="1" type="ORF">FDO65_17410</name>
</gene>
<dbReference type="EMBL" id="SZZH01000005">
    <property type="protein sequence ID" value="TKV57429.1"/>
    <property type="molecule type" value="Genomic_DNA"/>
</dbReference>
<evidence type="ECO:0000313" key="2">
    <source>
        <dbReference type="Proteomes" id="UP000306985"/>
    </source>
</evidence>
<dbReference type="OrthoDB" id="3790885at2"/>
<evidence type="ECO:0000313" key="1">
    <source>
        <dbReference type="EMBL" id="TKV57429.1"/>
    </source>
</evidence>
<protein>
    <submittedName>
        <fullName evidence="1">Uncharacterized protein</fullName>
    </submittedName>
</protein>